<organism evidence="17 18">
    <name type="scientific">Perca fluviatilis</name>
    <name type="common">European perch</name>
    <dbReference type="NCBI Taxonomy" id="8168"/>
    <lineage>
        <taxon>Eukaryota</taxon>
        <taxon>Metazoa</taxon>
        <taxon>Chordata</taxon>
        <taxon>Craniata</taxon>
        <taxon>Vertebrata</taxon>
        <taxon>Euteleostomi</taxon>
        <taxon>Actinopterygii</taxon>
        <taxon>Neopterygii</taxon>
        <taxon>Teleostei</taxon>
        <taxon>Neoteleostei</taxon>
        <taxon>Acanthomorphata</taxon>
        <taxon>Eupercaria</taxon>
        <taxon>Perciformes</taxon>
        <taxon>Percoidei</taxon>
        <taxon>Percidae</taxon>
        <taxon>Percinae</taxon>
        <taxon>Perca</taxon>
    </lineage>
</organism>
<dbReference type="EMBL" id="VHII01000017">
    <property type="protein sequence ID" value="KAF1377494.1"/>
    <property type="molecule type" value="Genomic_DNA"/>
</dbReference>
<evidence type="ECO:0000256" key="8">
    <source>
        <dbReference type="ARBA" id="ARBA00023159"/>
    </source>
</evidence>
<comment type="similarity">
    <text evidence="2">Belongs to the TFIIB family.</text>
</comment>
<evidence type="ECO:0000256" key="1">
    <source>
        <dbReference type="ARBA" id="ARBA00004123"/>
    </source>
</evidence>
<dbReference type="GO" id="GO:0008270">
    <property type="term" value="F:zinc ion binding"/>
    <property type="evidence" value="ECO:0007669"/>
    <property type="project" value="UniProtKB-KW"/>
</dbReference>
<evidence type="ECO:0000256" key="2">
    <source>
        <dbReference type="ARBA" id="ARBA00010857"/>
    </source>
</evidence>
<evidence type="ECO:0000256" key="5">
    <source>
        <dbReference type="ARBA" id="ARBA00022771"/>
    </source>
</evidence>
<evidence type="ECO:0000256" key="13">
    <source>
        <dbReference type="ARBA" id="ARBA00045875"/>
    </source>
</evidence>
<dbReference type="GO" id="GO:0097550">
    <property type="term" value="C:transcription preinitiation complex"/>
    <property type="evidence" value="ECO:0007669"/>
    <property type="project" value="TreeGrafter"/>
</dbReference>
<dbReference type="Pfam" id="PF21886">
    <property type="entry name" value="BRF2-like_C_cyclin_rpt"/>
    <property type="match status" value="1"/>
</dbReference>
<evidence type="ECO:0000313" key="18">
    <source>
        <dbReference type="Proteomes" id="UP000465112"/>
    </source>
</evidence>
<evidence type="ECO:0000256" key="4">
    <source>
        <dbReference type="ARBA" id="ARBA00022737"/>
    </source>
</evidence>
<keyword evidence="4" id="KW-0677">Repeat</keyword>
<evidence type="ECO:0000256" key="10">
    <source>
        <dbReference type="ARBA" id="ARBA00023242"/>
    </source>
</evidence>
<dbReference type="OrthoDB" id="2121711at2759"/>
<evidence type="ECO:0000256" key="14">
    <source>
        <dbReference type="PROSITE-ProRule" id="PRU00469"/>
    </source>
</evidence>
<dbReference type="GO" id="GO:0070897">
    <property type="term" value="P:transcription preinitiation complex assembly"/>
    <property type="evidence" value="ECO:0007669"/>
    <property type="project" value="InterPro"/>
</dbReference>
<comment type="subcellular location">
    <subcellularLocation>
        <location evidence="1">Nucleus</location>
    </subcellularLocation>
</comment>
<keyword evidence="18" id="KW-1185">Reference proteome</keyword>
<evidence type="ECO:0000256" key="9">
    <source>
        <dbReference type="ARBA" id="ARBA00023163"/>
    </source>
</evidence>
<dbReference type="SUPFAM" id="SSF47954">
    <property type="entry name" value="Cyclin-like"/>
    <property type="match status" value="2"/>
</dbReference>
<feature type="domain" description="TFIIB-type" evidence="16">
    <location>
        <begin position="4"/>
        <end position="37"/>
    </location>
</feature>
<evidence type="ECO:0000256" key="12">
    <source>
        <dbReference type="ARBA" id="ARBA00042630"/>
    </source>
</evidence>
<accession>A0A6A5ENM5</accession>
<keyword evidence="10" id="KW-0539">Nucleus</keyword>
<evidence type="ECO:0000256" key="6">
    <source>
        <dbReference type="ARBA" id="ARBA00022833"/>
    </source>
</evidence>
<feature type="region of interest" description="Disordered" evidence="15">
    <location>
        <begin position="406"/>
        <end position="425"/>
    </location>
</feature>
<evidence type="ECO:0000256" key="3">
    <source>
        <dbReference type="ARBA" id="ARBA00022723"/>
    </source>
</evidence>
<keyword evidence="3" id="KW-0479">Metal-binding</keyword>
<gene>
    <name evidence="17" type="ORF">PFLUV_G00201380</name>
</gene>
<comment type="caution">
    <text evidence="17">The sequence shown here is derived from an EMBL/GenBank/DDBJ whole genome shotgun (WGS) entry which is preliminary data.</text>
</comment>
<dbReference type="PANTHER" id="PTHR11618">
    <property type="entry name" value="TRANSCRIPTION INITIATION FACTOR IIB-RELATED"/>
    <property type="match status" value="1"/>
</dbReference>
<keyword evidence="5 14" id="KW-0863">Zinc-finger</keyword>
<dbReference type="InterPro" id="IPR000812">
    <property type="entry name" value="TFIIB"/>
</dbReference>
<dbReference type="PANTHER" id="PTHR11618:SF5">
    <property type="entry name" value="TRANSCRIPTION FACTOR IIIB 50 KDA SUBUNIT"/>
    <property type="match status" value="1"/>
</dbReference>
<keyword evidence="9" id="KW-0804">Transcription</keyword>
<keyword evidence="7" id="KW-0805">Transcription regulation</keyword>
<protein>
    <recommendedName>
        <fullName evidence="11">Transcription factor IIIB 50 kDa subunit</fullName>
    </recommendedName>
    <alternativeName>
        <fullName evidence="12">B-related factor 2</fullName>
    </alternativeName>
</protein>
<feature type="compositionally biased region" description="Basic and acidic residues" evidence="15">
    <location>
        <begin position="411"/>
        <end position="420"/>
    </location>
</feature>
<reference evidence="17 18" key="1">
    <citation type="submission" date="2019-06" db="EMBL/GenBank/DDBJ databases">
        <title>A chromosome-scale genome assembly of the European perch, Perca fluviatilis.</title>
        <authorList>
            <person name="Roques C."/>
            <person name="Zahm M."/>
            <person name="Cabau C."/>
            <person name="Klopp C."/>
            <person name="Bouchez O."/>
            <person name="Donnadieu C."/>
            <person name="Kuhl H."/>
            <person name="Gislard M."/>
            <person name="Guendouz S."/>
            <person name="Journot L."/>
            <person name="Haffray P."/>
            <person name="Bestin A."/>
            <person name="Morvezen R."/>
            <person name="Feron R."/>
            <person name="Wen M."/>
            <person name="Jouanno E."/>
            <person name="Herpin A."/>
            <person name="Schartl M."/>
            <person name="Postlethwait J."/>
            <person name="Schaerlinger B."/>
            <person name="Chardard D."/>
            <person name="Lecocq T."/>
            <person name="Poncet C."/>
            <person name="Jaffrelo L."/>
            <person name="Lampietro C."/>
            <person name="Guiguen Y."/>
        </authorList>
    </citation>
    <scope>NUCLEOTIDE SEQUENCE [LARGE SCALE GENOMIC DNA]</scope>
    <source>
        <tissue evidence="17">Blood</tissue>
    </source>
</reference>
<evidence type="ECO:0000256" key="11">
    <source>
        <dbReference type="ARBA" id="ARBA00039848"/>
    </source>
</evidence>
<keyword evidence="6" id="KW-0862">Zinc</keyword>
<dbReference type="Gene3D" id="2.20.25.10">
    <property type="match status" value="1"/>
</dbReference>
<dbReference type="AlphaFoldDB" id="A0A6A5ENM5"/>
<dbReference type="PROSITE" id="PS51134">
    <property type="entry name" value="ZF_TFIIB"/>
    <property type="match status" value="1"/>
</dbReference>
<evidence type="ECO:0000259" key="16">
    <source>
        <dbReference type="PROSITE" id="PS51134"/>
    </source>
</evidence>
<keyword evidence="8" id="KW-0010">Activator</keyword>
<evidence type="ECO:0000256" key="7">
    <source>
        <dbReference type="ARBA" id="ARBA00023015"/>
    </source>
</evidence>
<comment type="function">
    <text evidence="13">General activator of RNA polymerase III transcription. Factor exclusively required for RNA polymerase III transcription of genes with promoter elements upstream of the initiation sites. Contributes to the regulation of gene expression; functions as activator in the absence of oxidative stress. Down-regulates expression of target genes in response to oxidative stress. Overexpression protects cells against apoptosis in response to oxidative stress.</text>
</comment>
<dbReference type="GO" id="GO:0005634">
    <property type="term" value="C:nucleus"/>
    <property type="evidence" value="ECO:0007669"/>
    <property type="project" value="UniProtKB-SubCell"/>
</dbReference>
<evidence type="ECO:0000313" key="17">
    <source>
        <dbReference type="EMBL" id="KAF1377494.1"/>
    </source>
</evidence>
<name>A0A6A5ENM5_PERFL</name>
<dbReference type="InterPro" id="IPR013137">
    <property type="entry name" value="Znf_TFIIB"/>
</dbReference>
<proteinExistence type="inferred from homology"/>
<dbReference type="SUPFAM" id="SSF57783">
    <property type="entry name" value="Zinc beta-ribbon"/>
    <property type="match status" value="1"/>
</dbReference>
<dbReference type="GO" id="GO:0017025">
    <property type="term" value="F:TBP-class protein binding"/>
    <property type="evidence" value="ECO:0007669"/>
    <property type="project" value="TreeGrafter"/>
</dbReference>
<dbReference type="Proteomes" id="UP000465112">
    <property type="component" value="Chromosome 17"/>
</dbReference>
<dbReference type="InterPro" id="IPR036915">
    <property type="entry name" value="Cyclin-like_sf"/>
</dbReference>
<dbReference type="PRINTS" id="PR00685">
    <property type="entry name" value="TIFACTORIIB"/>
</dbReference>
<dbReference type="InterPro" id="IPR054078">
    <property type="entry name" value="BRF2-like_C"/>
</dbReference>
<evidence type="ECO:0000256" key="15">
    <source>
        <dbReference type="SAM" id="MobiDB-lite"/>
    </source>
</evidence>
<sequence length="456" mass="50926">MSRAGLSCPGCGSSNVVDDNLYCQSQLVCVDCGSVVSEGALVAADDHVGGSDVSYSRSTAVAKKPCMNLIKGIQRVKAICRILRVNSGIEDLSQTYYNLAYQHESFIRVSLQKKEVLAGCCVLVCCRLLNWPITMGTISCLLDADPMVVGMVYQEMVKILNIEPPIINVTEVMEAHSLEYKITSLHVPEEYAESSKDLTKRAVSLVELAADSWIVTGRKPIPIMMAAIYLSWQSLKPNKHRLKCSLEKFCQIAKVNKHRPASKRITEMKKVLCKLGNEIPWVREAVTPDNVVRQVEDILKHRYALLRRALRTHEEALLVECQASCEDSLTEEAAPTQSSALVEQNPNASSVEQCELNAERAQRPGGGDDNPCTVSELHTDIQESQYPTPNWGKRVLFAPPCVTHPRKKRRVEQPELKDVTGDEEISDSEIDSYIRTPREAREFTLTQQLFYESEKS</sequence>
<dbReference type="Gene3D" id="1.10.472.10">
    <property type="entry name" value="Cyclin-like"/>
    <property type="match status" value="2"/>
</dbReference>